<dbReference type="GO" id="GO:0070939">
    <property type="term" value="C:Dsl1/NZR complex"/>
    <property type="evidence" value="ECO:0007669"/>
    <property type="project" value="InterPro"/>
</dbReference>
<dbReference type="eggNOG" id="KOG2218">
    <property type="taxonomic scope" value="Eukaryota"/>
</dbReference>
<proteinExistence type="predicted"/>
<protein>
    <recommendedName>
        <fullName evidence="4">RINT-1 family protein</fullName>
    </recommendedName>
</protein>
<dbReference type="Gene3D" id="1.20.58.1420">
    <property type="entry name" value="Dsl1p vesicle tethering complex, Tip20p subunit, domain B"/>
    <property type="match status" value="1"/>
</dbReference>
<dbReference type="Pfam" id="PF04437">
    <property type="entry name" value="RINT1_TIP1"/>
    <property type="match status" value="1"/>
</dbReference>
<dbReference type="PANTHER" id="PTHR13520:SF0">
    <property type="entry name" value="RAD50-INTERACTING PROTEIN 1"/>
    <property type="match status" value="1"/>
</dbReference>
<reference evidence="3" key="1">
    <citation type="journal article" date="2012" name="Proc. Natl. Acad. Sci. U.S.A.">
        <title>Genome sequence of the button mushroom Agaricus bisporus reveals mechanisms governing adaptation to a humic-rich ecological niche.</title>
        <authorList>
            <person name="Morin E."/>
            <person name="Kohler A."/>
            <person name="Baker A.R."/>
            <person name="Foulongne-Oriol M."/>
            <person name="Lombard V."/>
            <person name="Nagy L.G."/>
            <person name="Ohm R.A."/>
            <person name="Patyshakuliyeva A."/>
            <person name="Brun A."/>
            <person name="Aerts A.L."/>
            <person name="Bailey A.M."/>
            <person name="Billette C."/>
            <person name="Coutinho P.M."/>
            <person name="Deakin G."/>
            <person name="Doddapaneni H."/>
            <person name="Floudas D."/>
            <person name="Grimwood J."/>
            <person name="Hilden K."/>
            <person name="Kuees U."/>
            <person name="LaButti K.M."/>
            <person name="Lapidus A."/>
            <person name="Lindquist E.A."/>
            <person name="Lucas S.M."/>
            <person name="Murat C."/>
            <person name="Riley R.W."/>
            <person name="Salamov A.A."/>
            <person name="Schmutz J."/>
            <person name="Subramanian V."/>
            <person name="Woesten H.A.B."/>
            <person name="Xu J."/>
            <person name="Eastwood D.C."/>
            <person name="Foster G.D."/>
            <person name="Sonnenberg A.S."/>
            <person name="Cullen D."/>
            <person name="de Vries R.P."/>
            <person name="Lundell T."/>
            <person name="Hibbett D.S."/>
            <person name="Henrissat B."/>
            <person name="Burton K.S."/>
            <person name="Kerrigan R.W."/>
            <person name="Challen M.P."/>
            <person name="Grigoriev I.V."/>
            <person name="Martin F."/>
        </authorList>
    </citation>
    <scope>NUCLEOTIDE SEQUENCE [LARGE SCALE GENOMIC DNA]</scope>
    <source>
        <strain evidence="3">JB137-S8 / ATCC MYA-4627 / FGSC 10392</strain>
    </source>
</reference>
<dbReference type="InterPro" id="IPR042042">
    <property type="entry name" value="Tip20p_domB"/>
</dbReference>
<dbReference type="PROSITE" id="PS51386">
    <property type="entry name" value="RINT1_TIP20"/>
    <property type="match status" value="1"/>
</dbReference>
<dbReference type="InParanoid" id="K5W9T0"/>
<evidence type="ECO:0000313" key="3">
    <source>
        <dbReference type="Proteomes" id="UP000008493"/>
    </source>
</evidence>
<name>K5W9T0_AGABU</name>
<dbReference type="GO" id="GO:0060628">
    <property type="term" value="P:regulation of ER to Golgi vesicle-mediated transport"/>
    <property type="evidence" value="ECO:0007669"/>
    <property type="project" value="TreeGrafter"/>
</dbReference>
<dbReference type="GO" id="GO:0006888">
    <property type="term" value="P:endoplasmic reticulum to Golgi vesicle-mediated transport"/>
    <property type="evidence" value="ECO:0007669"/>
    <property type="project" value="InterPro"/>
</dbReference>
<accession>K5W9T0</accession>
<sequence length="825" mass="92722">MSAQNIKCLLSAPTWQSSNTKTIKWLNESFAGLDSLQELESLLHETEIRHKDLQDQLSSSNDEIRSLILNTRSSAEEHISTSKELSLLRHSLTDELSELSDELVSVLHGGDRDSTLLEDIETLHRSLKELESVRGYVQVIHHGLQLSESAISQIQSLTAVSTSSVSVFQDLQNFVEKVATASTNVEGGHNGQKLHIVKFLEKLRDKTWADIKGVVSSELIATAEKIGWPMNINYGNTSPRDRESFEGAFVNLLNLQTMWNHSDTTGKSGIYPIQALVVPVSLRFKYHFEGTRETNRLDKPEWYFTHILNIAHHHRQFMDEVVQPLLQASEYKSIHAWREFALHLLPLLSRKIRKTIPALLQSPSVLAHTIYQALTFDISFTEEGFQLQGTSAAASDGGDTKWDGVSTVILGNEQWFQAWLLGEQKFVEGQYQDLIHSSDAWEISDDTESSPQATALKSTNSARRIKALFEQVTDRYSPLPSPLQRIHFLISIQLPILDSYLSRITSSLDAFETLSLAFVRSVPGALNLTNKGDGIVNVNTQNLTSGIEGIQRLCKALLSAAHIELALEGWTEDVFFLELWSDIHHIPSLRERVSVNPLLPNPGPEDTDVPNETIFEVFINKYTTLIIRAENMIVQQICNEIELRLKAHFNLNISESVTESSATEAPLVSQTLLAPLTLLSTYLSYLLSTLSQTSFTTLYRRIATHLAEHILHRQILYRGSFSVLEGRRIFAECELWIETCHSAIMNGGQGLPGGRGRVEAPWGKLLQAGRLIGLEGEDWDKVVHSTLGALREEQWEDNMRGTTGYSELSRDIVGRILRSREDFDD</sequence>
<dbReference type="OrthoDB" id="407410at2759"/>
<evidence type="ECO:0008006" key="4">
    <source>
        <dbReference type="Google" id="ProtNLM"/>
    </source>
</evidence>
<dbReference type="InterPro" id="IPR007528">
    <property type="entry name" value="RINT1_Tip20"/>
</dbReference>
<keyword evidence="1" id="KW-0175">Coiled coil</keyword>
<dbReference type="STRING" id="597362.K5W9T0"/>
<dbReference type="GO" id="GO:0006890">
    <property type="term" value="P:retrograde vesicle-mediated transport, Golgi to endoplasmic reticulum"/>
    <property type="evidence" value="ECO:0007669"/>
    <property type="project" value="InterPro"/>
</dbReference>
<evidence type="ECO:0000256" key="1">
    <source>
        <dbReference type="SAM" id="Coils"/>
    </source>
</evidence>
<organism evidence="2 3">
    <name type="scientific">Agaricus bisporus var. burnettii (strain JB137-S8 / ATCC MYA-4627 / FGSC 10392)</name>
    <name type="common">White button mushroom</name>
    <dbReference type="NCBI Taxonomy" id="597362"/>
    <lineage>
        <taxon>Eukaryota</taxon>
        <taxon>Fungi</taxon>
        <taxon>Dikarya</taxon>
        <taxon>Basidiomycota</taxon>
        <taxon>Agaricomycotina</taxon>
        <taxon>Agaricomycetes</taxon>
        <taxon>Agaricomycetidae</taxon>
        <taxon>Agaricales</taxon>
        <taxon>Agaricineae</taxon>
        <taxon>Agaricaceae</taxon>
        <taxon>Agaricus</taxon>
    </lineage>
</organism>
<keyword evidence="3" id="KW-1185">Reference proteome</keyword>
<dbReference type="PANTHER" id="PTHR13520">
    <property type="entry name" value="RAD50-INTERACTING PROTEIN 1 RINT-1"/>
    <property type="match status" value="1"/>
</dbReference>
<dbReference type="InterPro" id="IPR042044">
    <property type="entry name" value="EXOC6PINT-1/Sec15/Tip20_C_dom2"/>
</dbReference>
<feature type="coiled-coil region" evidence="1">
    <location>
        <begin position="36"/>
        <end position="70"/>
    </location>
</feature>
<dbReference type="Proteomes" id="UP000008493">
    <property type="component" value="Unassembled WGS sequence"/>
</dbReference>
<dbReference type="OMA" id="GMTWEVL"/>
<dbReference type="EMBL" id="JH971385">
    <property type="protein sequence ID" value="EKM83594.1"/>
    <property type="molecule type" value="Genomic_DNA"/>
</dbReference>
<dbReference type="FunCoup" id="K5W9T0">
    <property type="interactions" value="45"/>
</dbReference>
<dbReference type="RefSeq" id="XP_007325483.1">
    <property type="nucleotide sequence ID" value="XM_007325421.1"/>
</dbReference>
<dbReference type="KEGG" id="abp:AGABI1DRAFT96578"/>
<gene>
    <name evidence="2" type="ORF">AGABI1DRAFT_96578</name>
</gene>
<evidence type="ECO:0000313" key="2">
    <source>
        <dbReference type="EMBL" id="EKM83594.1"/>
    </source>
</evidence>
<dbReference type="GeneID" id="18832893"/>
<dbReference type="HOGENOM" id="CLU_015529_0_0_1"/>
<dbReference type="AlphaFoldDB" id="K5W9T0"/>
<dbReference type="Gene3D" id="1.20.58.670">
    <property type="entry name" value="Dsl1p vesicle tethering complex, Tip20p subunit, domain D"/>
    <property type="match status" value="1"/>
</dbReference>